<reference evidence="2" key="1">
    <citation type="submission" date="2022-10" db="EMBL/GenBank/DDBJ databases">
        <title>Tapping the CABI collections for fungal endophytes: first genome assemblies for Collariella, Neodidymelliopsis, Ascochyta clinopodiicola, Didymella pomorum, Didymosphaeria variabile, Neocosmospora piperis and Neocucurbitaria cava.</title>
        <authorList>
            <person name="Hill R."/>
        </authorList>
    </citation>
    <scope>NUCLEOTIDE SEQUENCE</scope>
    <source>
        <strain evidence="2">IMI 355082</strain>
    </source>
</reference>
<feature type="region of interest" description="Disordered" evidence="1">
    <location>
        <begin position="237"/>
        <end position="291"/>
    </location>
</feature>
<dbReference type="EMBL" id="JAPEVB010000002">
    <property type="protein sequence ID" value="KAJ4393029.1"/>
    <property type="molecule type" value="Genomic_DNA"/>
</dbReference>
<accession>A0A9W9CYY4</accession>
<evidence type="ECO:0000313" key="3">
    <source>
        <dbReference type="Proteomes" id="UP001140453"/>
    </source>
</evidence>
<sequence>MRPQTPAPHCDGSSTNPNTPRSPTPTKPRIANDAPVEVHSSPKSTTSGEHTGDIQPTWPKSIDVTKVNAVATWADQHLPNLCLDLHWQPNSHKAFFKLRTTVALRIGGSRRDGRTSIYLYIYPERIRQLSVDPNPAEKMLGPETLLLRFDLDSSSDFVLPKSPCEPKNRTASDVIDAFRALAGQTHFAVYASIPRKRLSVKRTRELCIAATDAGLASLAVHASTASLYQGKGGEIVKGDRQADDADDPPPPPAIDDPPPQYTEPPTAVPSDSKGKKRRRVNSTSPEATEPASLKIMQELLDSRLFSLKQHFDDRLAAHKKDVAEMLDKTEARLLDALRGDMEQRCDGIQEILQQKVHEEMAEVEENVMRNLSEAPLSATLTFPAHPWY</sequence>
<dbReference type="Proteomes" id="UP001140453">
    <property type="component" value="Unassembled WGS sequence"/>
</dbReference>
<feature type="region of interest" description="Disordered" evidence="1">
    <location>
        <begin position="1"/>
        <end position="59"/>
    </location>
</feature>
<evidence type="ECO:0000313" key="2">
    <source>
        <dbReference type="EMBL" id="KAJ4393029.1"/>
    </source>
</evidence>
<proteinExistence type="predicted"/>
<comment type="caution">
    <text evidence="2">The sequence shown here is derived from an EMBL/GenBank/DDBJ whole genome shotgun (WGS) entry which is preliminary data.</text>
</comment>
<feature type="compositionally biased region" description="Pro residues" evidence="1">
    <location>
        <begin position="248"/>
        <end position="262"/>
    </location>
</feature>
<dbReference type="AlphaFoldDB" id="A0A9W9CYY4"/>
<gene>
    <name evidence="2" type="ORF">N0V93_002235</name>
</gene>
<keyword evidence="3" id="KW-1185">Reference proteome</keyword>
<evidence type="ECO:0000256" key="1">
    <source>
        <dbReference type="SAM" id="MobiDB-lite"/>
    </source>
</evidence>
<dbReference type="OrthoDB" id="5231607at2759"/>
<organism evidence="2 3">
    <name type="scientific">Gnomoniopsis smithogilvyi</name>
    <dbReference type="NCBI Taxonomy" id="1191159"/>
    <lineage>
        <taxon>Eukaryota</taxon>
        <taxon>Fungi</taxon>
        <taxon>Dikarya</taxon>
        <taxon>Ascomycota</taxon>
        <taxon>Pezizomycotina</taxon>
        <taxon>Sordariomycetes</taxon>
        <taxon>Sordariomycetidae</taxon>
        <taxon>Diaporthales</taxon>
        <taxon>Gnomoniaceae</taxon>
        <taxon>Gnomoniopsis</taxon>
    </lineage>
</organism>
<name>A0A9W9CYY4_9PEZI</name>
<protein>
    <submittedName>
        <fullName evidence="2">Uncharacterized protein</fullName>
    </submittedName>
</protein>